<evidence type="ECO:0000313" key="2">
    <source>
        <dbReference type="Proteomes" id="UP000054845"/>
    </source>
</evidence>
<name>A0A0P1BA68_9BASI</name>
<dbReference type="Proteomes" id="UP000054845">
    <property type="component" value="Unassembled WGS sequence"/>
</dbReference>
<keyword evidence="2" id="KW-1185">Reference proteome</keyword>
<evidence type="ECO:0000313" key="1">
    <source>
        <dbReference type="EMBL" id="CEH12492.1"/>
    </source>
</evidence>
<organism evidence="1 2">
    <name type="scientific">Ceraceosorus bombacis</name>
    <dbReference type="NCBI Taxonomy" id="401625"/>
    <lineage>
        <taxon>Eukaryota</taxon>
        <taxon>Fungi</taxon>
        <taxon>Dikarya</taxon>
        <taxon>Basidiomycota</taxon>
        <taxon>Ustilaginomycotina</taxon>
        <taxon>Exobasidiomycetes</taxon>
        <taxon>Ceraceosorales</taxon>
        <taxon>Ceraceosoraceae</taxon>
        <taxon>Ceraceosorus</taxon>
    </lineage>
</organism>
<protein>
    <submittedName>
        <fullName evidence="1">Uncharacterized protein</fullName>
    </submittedName>
</protein>
<accession>A0A0P1BA68</accession>
<reference evidence="1 2" key="1">
    <citation type="submission" date="2014-09" db="EMBL/GenBank/DDBJ databases">
        <authorList>
            <person name="Magalhaes I.L.F."/>
            <person name="Oliveira U."/>
            <person name="Santos F.R."/>
            <person name="Vidigal T.H.D.A."/>
            <person name="Brescovit A.D."/>
            <person name="Santos A.J."/>
        </authorList>
    </citation>
    <scope>NUCLEOTIDE SEQUENCE [LARGE SCALE GENOMIC DNA]</scope>
</reference>
<proteinExistence type="predicted"/>
<dbReference type="AlphaFoldDB" id="A0A0P1BA68"/>
<sequence>MNAPPPLLSVPLCLSCSTSNSRVRVMGLAQAEQEQGSSTYILRPYEACHLEGWGVSHVTQSALDLKCVTSPSCTRSRKVERQESQ</sequence>
<dbReference type="EMBL" id="CCYA01000149">
    <property type="protein sequence ID" value="CEH12492.1"/>
    <property type="molecule type" value="Genomic_DNA"/>
</dbReference>